<proteinExistence type="predicted"/>
<comment type="caution">
    <text evidence="1">The sequence shown here is derived from an EMBL/GenBank/DDBJ whole genome shotgun (WGS) entry which is preliminary data.</text>
</comment>
<accession>A0A8H4GN99</accession>
<keyword evidence="2" id="KW-1185">Reference proteome</keyword>
<dbReference type="OrthoDB" id="5280464at2759"/>
<organism evidence="1 2">
    <name type="scientific">Aspergillus fumigatiaffinis</name>
    <dbReference type="NCBI Taxonomy" id="340414"/>
    <lineage>
        <taxon>Eukaryota</taxon>
        <taxon>Fungi</taxon>
        <taxon>Dikarya</taxon>
        <taxon>Ascomycota</taxon>
        <taxon>Pezizomycotina</taxon>
        <taxon>Eurotiomycetes</taxon>
        <taxon>Eurotiomycetidae</taxon>
        <taxon>Eurotiales</taxon>
        <taxon>Aspergillaceae</taxon>
        <taxon>Aspergillus</taxon>
        <taxon>Aspergillus subgen. Fumigati</taxon>
    </lineage>
</organism>
<dbReference type="EMBL" id="JAAAPX010000131">
    <property type="protein sequence ID" value="KAF4229494.1"/>
    <property type="molecule type" value="Genomic_DNA"/>
</dbReference>
<evidence type="ECO:0000313" key="1">
    <source>
        <dbReference type="EMBL" id="KAF4229494.1"/>
    </source>
</evidence>
<gene>
    <name evidence="1" type="ORF">CNMCM6805_001416</name>
</gene>
<sequence>MNLHEDGHSQQTLAQERHELSRKCRCAGARRGDPADIGLQDMTVEQTREVLDAAGSAFGSSSIDRGFAVALPDICAPRSRERALWLLISRRIAQACMPGTRAKATHSTHQESSVGSASGIREEDKEIWAGSNTGARRLQEQTMTVRGELSGEVRKPTLDELKVLFDFRHLVECVERVARENSPPYWYDCIEGLEPEDRTNAWMLWKERLHLALYRSFLAGAALYRAYQEPLTLASTCGLPGFLDKFRKNMEEWDEEHDYHDDPFTPAEKRCLLQYPIFRFEEFQYHGDIFQPLADIFVQESKSMTKVVNTLRGASLYERYGARQYDPGILEKSHSQSLFHQLLQVILEEIIMPENVEDAVETFVLAHPGVESPVVDKANLPGLEYASRNLRLLLDAVKYFSGQSNCYWPDCGTPPPDLQFVRYMLAKYFLLRFKDNTWDRGNSRNNDSRTLAWSKFTVSGDVFCERILAKGYDEACALLESINAPLPEPYFVHNFCWFIS</sequence>
<name>A0A8H4GN99_9EURO</name>
<protein>
    <submittedName>
        <fullName evidence="1">Uncharacterized protein</fullName>
    </submittedName>
</protein>
<evidence type="ECO:0000313" key="2">
    <source>
        <dbReference type="Proteomes" id="UP000653565"/>
    </source>
</evidence>
<reference evidence="1" key="1">
    <citation type="journal article" date="2020" name="bioRxiv">
        <title>Genomic and phenotypic heterogeneity of clinical isolates of the human pathogens Aspergillus fumigatus, Aspergillus lentulus and Aspergillus fumigatiaffinis.</title>
        <authorList>
            <person name="dos Santos R.A.C."/>
            <person name="Steenwyk J.L."/>
            <person name="Rivero-Menendez O."/>
            <person name="Mead M.E."/>
            <person name="Silva L.P."/>
            <person name="Bastos R.W."/>
            <person name="Alastruey-Izquierdo A."/>
            <person name="Goldman G.H."/>
            <person name="Rokas A."/>
        </authorList>
    </citation>
    <scope>NUCLEOTIDE SEQUENCE</scope>
    <source>
        <strain evidence="1">CNM-CM6805</strain>
    </source>
</reference>
<dbReference type="AlphaFoldDB" id="A0A8H4GN99"/>
<dbReference type="Proteomes" id="UP000653565">
    <property type="component" value="Unassembled WGS sequence"/>
</dbReference>
<reference evidence="1" key="2">
    <citation type="submission" date="2020-04" db="EMBL/GenBank/DDBJ databases">
        <authorList>
            <person name="Santos R.A.C."/>
            <person name="Steenwyk J.L."/>
            <person name="Rivero-Menendez O."/>
            <person name="Mead M.E."/>
            <person name="Silva L.P."/>
            <person name="Bastos R.W."/>
            <person name="Alastruey-Izquierdo A."/>
            <person name="Goldman G.H."/>
            <person name="Rokas A."/>
        </authorList>
    </citation>
    <scope>NUCLEOTIDE SEQUENCE</scope>
    <source>
        <strain evidence="1">CNM-CM6805</strain>
    </source>
</reference>